<proteinExistence type="predicted"/>
<sequence>MAPDGFTGGKVKVLDSLSGELGQEIGPLAVGRASVILESGVVISSTTTQIEKNQLTTVHTGLIAFDVMNGPPATLGLGPTSQEFAAHLFTQGRPALRYDLSDGTRPYAVMPGHYSVSYGLGQADGNDFVVAADENKVAKLGDYADRQVVRIAAPAVRAMPSASCSSTGGGAPSYTLRTTVDGKGYYLDFGLQENAFRDVGRYKYTTASYTLSLVGGTVVLPLGALGEGPVTYQIGRLDVEDVAVRQNDGSTKMVRGAYEVFPKTGTDASGKETFADRSIVSSCNSSLQGAPTHTGYDMVRGRYKVVVSYPTAEAGTKRDTHIVDVE</sequence>
<dbReference type="RefSeq" id="WP_394833031.1">
    <property type="nucleotide sequence ID" value="NZ_CP089929.1"/>
</dbReference>
<evidence type="ECO:0000313" key="2">
    <source>
        <dbReference type="Proteomes" id="UP001374803"/>
    </source>
</evidence>
<dbReference type="Proteomes" id="UP001374803">
    <property type="component" value="Chromosome"/>
</dbReference>
<dbReference type="EMBL" id="CP089983">
    <property type="protein sequence ID" value="WXB03401.1"/>
    <property type="molecule type" value="Genomic_DNA"/>
</dbReference>
<reference evidence="1" key="1">
    <citation type="submission" date="2021-12" db="EMBL/GenBank/DDBJ databases">
        <title>Discovery of the Pendulisporaceae a myxobacterial family with distinct sporulation behavior and unique specialized metabolism.</title>
        <authorList>
            <person name="Garcia R."/>
            <person name="Popoff A."/>
            <person name="Bader C.D."/>
            <person name="Loehr J."/>
            <person name="Walesch S."/>
            <person name="Walt C."/>
            <person name="Boldt J."/>
            <person name="Bunk B."/>
            <person name="Haeckl F.J.F.P.J."/>
            <person name="Gunesch A.P."/>
            <person name="Birkelbach J."/>
            <person name="Nuebel U."/>
            <person name="Pietschmann T."/>
            <person name="Bach T."/>
            <person name="Mueller R."/>
        </authorList>
    </citation>
    <scope>NUCLEOTIDE SEQUENCE</scope>
    <source>
        <strain evidence="1">MSr11367</strain>
    </source>
</reference>
<evidence type="ECO:0000313" key="1">
    <source>
        <dbReference type="EMBL" id="WXB03401.1"/>
    </source>
</evidence>
<organism evidence="1 2">
    <name type="scientific">Pendulispora rubella</name>
    <dbReference type="NCBI Taxonomy" id="2741070"/>
    <lineage>
        <taxon>Bacteria</taxon>
        <taxon>Pseudomonadati</taxon>
        <taxon>Myxococcota</taxon>
        <taxon>Myxococcia</taxon>
        <taxon>Myxococcales</taxon>
        <taxon>Sorangiineae</taxon>
        <taxon>Pendulisporaceae</taxon>
        <taxon>Pendulispora</taxon>
    </lineage>
</organism>
<gene>
    <name evidence="1" type="ORF">LVJ94_41665</name>
</gene>
<keyword evidence="2" id="KW-1185">Reference proteome</keyword>
<accession>A0ABZ2L2C7</accession>
<protein>
    <submittedName>
        <fullName evidence="1">Uncharacterized protein</fullName>
    </submittedName>
</protein>
<name>A0ABZ2L2C7_9BACT</name>